<feature type="compositionally biased region" description="Polar residues" evidence="1">
    <location>
        <begin position="267"/>
        <end position="285"/>
    </location>
</feature>
<feature type="compositionally biased region" description="Basic residues" evidence="1">
    <location>
        <begin position="409"/>
        <end position="426"/>
    </location>
</feature>
<evidence type="ECO:0000313" key="3">
    <source>
        <dbReference type="RefSeq" id="XP_030981757.1"/>
    </source>
</evidence>
<gene>
    <name evidence="3" type="ORF">PgNI_05220</name>
</gene>
<feature type="region of interest" description="Disordered" evidence="1">
    <location>
        <begin position="234"/>
        <end position="288"/>
    </location>
</feature>
<feature type="compositionally biased region" description="Basic and acidic residues" evidence="1">
    <location>
        <begin position="376"/>
        <end position="408"/>
    </location>
</feature>
<evidence type="ECO:0000313" key="2">
    <source>
        <dbReference type="Proteomes" id="UP000515153"/>
    </source>
</evidence>
<name>A0A6P8B3I4_PYRGI</name>
<dbReference type="AlphaFoldDB" id="A0A6P8B3I4"/>
<dbReference type="KEGG" id="pgri:PgNI_05220"/>
<reference evidence="3" key="2">
    <citation type="submission" date="2019-10" db="EMBL/GenBank/DDBJ databases">
        <authorList>
            <consortium name="NCBI Genome Project"/>
        </authorList>
    </citation>
    <scope>NUCLEOTIDE SEQUENCE</scope>
    <source>
        <strain evidence="3">NI907</strain>
    </source>
</reference>
<organism evidence="2 3">
    <name type="scientific">Pyricularia grisea</name>
    <name type="common">Crabgrass-specific blast fungus</name>
    <name type="synonym">Magnaporthe grisea</name>
    <dbReference type="NCBI Taxonomy" id="148305"/>
    <lineage>
        <taxon>Eukaryota</taxon>
        <taxon>Fungi</taxon>
        <taxon>Dikarya</taxon>
        <taxon>Ascomycota</taxon>
        <taxon>Pezizomycotina</taxon>
        <taxon>Sordariomycetes</taxon>
        <taxon>Sordariomycetidae</taxon>
        <taxon>Magnaporthales</taxon>
        <taxon>Pyriculariaceae</taxon>
        <taxon>Pyricularia</taxon>
    </lineage>
</organism>
<dbReference type="GeneID" id="41960163"/>
<dbReference type="Proteomes" id="UP000515153">
    <property type="component" value="Chromosome I"/>
</dbReference>
<reference evidence="2 3" key="1">
    <citation type="journal article" date="2019" name="Mol. Biol. Evol.">
        <title>Blast fungal genomes show frequent chromosomal changes, gene gains and losses, and effector gene turnover.</title>
        <authorList>
            <person name="Gomez Luciano L.B."/>
            <person name="Jason Tsai I."/>
            <person name="Chuma I."/>
            <person name="Tosa Y."/>
            <person name="Chen Y.H."/>
            <person name="Li J.Y."/>
            <person name="Li M.Y."/>
            <person name="Jade Lu M.Y."/>
            <person name="Nakayashiki H."/>
            <person name="Li W.H."/>
        </authorList>
    </citation>
    <scope>NUCLEOTIDE SEQUENCE [LARGE SCALE GENOMIC DNA]</scope>
    <source>
        <strain evidence="2 3">NI907</strain>
    </source>
</reference>
<feature type="compositionally biased region" description="Low complexity" evidence="1">
    <location>
        <begin position="334"/>
        <end position="353"/>
    </location>
</feature>
<accession>A0A6P8B3I4</accession>
<protein>
    <submittedName>
        <fullName evidence="3">Uncharacterized protein</fullName>
    </submittedName>
</protein>
<feature type="region of interest" description="Disordered" evidence="1">
    <location>
        <begin position="324"/>
        <end position="426"/>
    </location>
</feature>
<dbReference type="RefSeq" id="XP_030981757.1">
    <property type="nucleotide sequence ID" value="XM_031125254.1"/>
</dbReference>
<sequence>MPAVHFPAAAQPPIGYPIPHGYPFPQQQPASPTRAQRWTSQELLQKTGRLKPEDQEWFLQKMVDSRFQYATASDSAKIKFFEDLAREARETRGLVLYGTDVRNRIHHNLCSERRLLLDKGQLPSRGPDDNRLLFLQDKWNKMVRGVVEQTPASYTDERELGRLEALATQNLLRHFDVLRAGDSDEDKRLDAEAAIAILLANDVKSIIPFNTKTRLAASMRSNCILSQSVGLEEEQTRKKQSWDSSVEQAHGPRKRRREEYEDDNKTSDTNSESIEQNIKGTSTTRGRLEGLVSGRAGAATNTAQWVQAHGSSQPITPASLVLESRESLEAPGGAEVAVTSVAESSSAEQSQVAERLETVSIQDEGGDDGGMKKKGLHELAAMKRRQNEEKKRKNDGKKVKDKEKEDGKKKKKNTRKDKKTARPRSN</sequence>
<reference evidence="3" key="3">
    <citation type="submission" date="2025-08" db="UniProtKB">
        <authorList>
            <consortium name="RefSeq"/>
        </authorList>
    </citation>
    <scope>IDENTIFICATION</scope>
    <source>
        <strain evidence="3">NI907</strain>
    </source>
</reference>
<proteinExistence type="predicted"/>
<evidence type="ECO:0000256" key="1">
    <source>
        <dbReference type="SAM" id="MobiDB-lite"/>
    </source>
</evidence>
<keyword evidence="2" id="KW-1185">Reference proteome</keyword>
<feature type="compositionally biased region" description="Basic and acidic residues" evidence="1">
    <location>
        <begin position="257"/>
        <end position="266"/>
    </location>
</feature>